<dbReference type="Proteomes" id="UP000256869">
    <property type="component" value="Unassembled WGS sequence"/>
</dbReference>
<evidence type="ECO:0000256" key="1">
    <source>
        <dbReference type="ARBA" id="ARBA00004236"/>
    </source>
</evidence>
<evidence type="ECO:0000256" key="3">
    <source>
        <dbReference type="ARBA" id="ARBA00022692"/>
    </source>
</evidence>
<feature type="compositionally biased region" description="Polar residues" evidence="6">
    <location>
        <begin position="127"/>
        <end position="149"/>
    </location>
</feature>
<organism evidence="8 9">
    <name type="scientific">Cohnella lupini</name>
    <dbReference type="NCBI Taxonomy" id="1294267"/>
    <lineage>
        <taxon>Bacteria</taxon>
        <taxon>Bacillati</taxon>
        <taxon>Bacillota</taxon>
        <taxon>Bacilli</taxon>
        <taxon>Bacillales</taxon>
        <taxon>Paenibacillaceae</taxon>
        <taxon>Cohnella</taxon>
    </lineage>
</organism>
<comment type="subcellular location">
    <subcellularLocation>
        <location evidence="1">Cell membrane</location>
    </subcellularLocation>
</comment>
<keyword evidence="8" id="KW-0282">Flagellum</keyword>
<keyword evidence="2" id="KW-1003">Cell membrane</keyword>
<evidence type="ECO:0000256" key="5">
    <source>
        <dbReference type="ARBA" id="ARBA00023136"/>
    </source>
</evidence>
<dbReference type="OrthoDB" id="2376965at2"/>
<name>A0A3D9IX01_9BACL</name>
<dbReference type="GO" id="GO:0016020">
    <property type="term" value="C:membrane"/>
    <property type="evidence" value="ECO:0007669"/>
    <property type="project" value="InterPro"/>
</dbReference>
<feature type="compositionally biased region" description="Basic and acidic residues" evidence="6">
    <location>
        <begin position="150"/>
        <end position="180"/>
    </location>
</feature>
<evidence type="ECO:0000256" key="2">
    <source>
        <dbReference type="ARBA" id="ARBA00022475"/>
    </source>
</evidence>
<dbReference type="AlphaFoldDB" id="A0A3D9IX01"/>
<dbReference type="EMBL" id="QRDY01000001">
    <property type="protein sequence ID" value="RED66039.1"/>
    <property type="molecule type" value="Genomic_DNA"/>
</dbReference>
<evidence type="ECO:0000313" key="9">
    <source>
        <dbReference type="Proteomes" id="UP000256869"/>
    </source>
</evidence>
<feature type="region of interest" description="Disordered" evidence="6">
    <location>
        <begin position="127"/>
        <end position="180"/>
    </location>
</feature>
<gene>
    <name evidence="8" type="ORF">DFP95_101537</name>
</gene>
<keyword evidence="4 7" id="KW-1133">Transmembrane helix</keyword>
<protein>
    <submittedName>
        <fullName evidence="8">Flagellar protein FliO/FliZ</fullName>
    </submittedName>
</protein>
<dbReference type="InterPro" id="IPR022781">
    <property type="entry name" value="Flagellar_biosynth_FliO"/>
</dbReference>
<evidence type="ECO:0000256" key="6">
    <source>
        <dbReference type="SAM" id="MobiDB-lite"/>
    </source>
</evidence>
<keyword evidence="9" id="KW-1185">Reference proteome</keyword>
<reference evidence="8 9" key="1">
    <citation type="submission" date="2018-07" db="EMBL/GenBank/DDBJ databases">
        <title>Genomic Encyclopedia of Type Strains, Phase III (KMG-III): the genomes of soil and plant-associated and newly described type strains.</title>
        <authorList>
            <person name="Whitman W."/>
        </authorList>
    </citation>
    <scope>NUCLEOTIDE SEQUENCE [LARGE SCALE GENOMIC DNA]</scope>
    <source>
        <strain evidence="8 9">CECT 8236</strain>
    </source>
</reference>
<keyword evidence="5 7" id="KW-0472">Membrane</keyword>
<keyword evidence="8" id="KW-0966">Cell projection</keyword>
<feature type="transmembrane region" description="Helical" evidence="7">
    <location>
        <begin position="21"/>
        <end position="43"/>
    </location>
</feature>
<comment type="caution">
    <text evidence="8">The sequence shown here is derived from an EMBL/GenBank/DDBJ whole genome shotgun (WGS) entry which is preliminary data.</text>
</comment>
<dbReference type="Pfam" id="PF04347">
    <property type="entry name" value="FliO"/>
    <property type="match status" value="1"/>
</dbReference>
<dbReference type="GO" id="GO:0044781">
    <property type="term" value="P:bacterial-type flagellum organization"/>
    <property type="evidence" value="ECO:0007669"/>
    <property type="project" value="InterPro"/>
</dbReference>
<evidence type="ECO:0000256" key="7">
    <source>
        <dbReference type="SAM" id="Phobius"/>
    </source>
</evidence>
<accession>A0A3D9IX01</accession>
<keyword evidence="8" id="KW-0969">Cilium</keyword>
<sequence length="180" mass="20112">MRTYGLVEEFPGTGSGSAWDLIWVLFVLAIIVGLIVLVLRFFAKRNRGWGMNRALRSLGGFPLGTNKSMQIVEWNGRIYVLGIGDDVTLLESITEPELVAALLAEHDSVTANTGASLPEWLRKMTQRNNPQNEETSSKASSNGTSFEQTLENRLRQLSERRQKVEQLLEDSRSGDRTDNS</sequence>
<evidence type="ECO:0000313" key="8">
    <source>
        <dbReference type="EMBL" id="RED66039.1"/>
    </source>
</evidence>
<proteinExistence type="predicted"/>
<keyword evidence="3 7" id="KW-0812">Transmembrane</keyword>
<evidence type="ECO:0000256" key="4">
    <source>
        <dbReference type="ARBA" id="ARBA00022989"/>
    </source>
</evidence>
<dbReference type="RefSeq" id="WP_115990990.1">
    <property type="nucleotide sequence ID" value="NZ_QRDY01000001.1"/>
</dbReference>